<evidence type="ECO:0000256" key="2">
    <source>
        <dbReference type="ARBA" id="ARBA00007599"/>
    </source>
</evidence>
<proteinExistence type="inferred from homology"/>
<keyword evidence="7" id="KW-0547">Nucleotide-binding</keyword>
<dbReference type="GO" id="GO:0046872">
    <property type="term" value="F:metal ion binding"/>
    <property type="evidence" value="ECO:0007669"/>
    <property type="project" value="UniProtKB-KW"/>
</dbReference>
<dbReference type="RefSeq" id="WP_126771786.1">
    <property type="nucleotide sequence ID" value="NZ_PIPX01000001.1"/>
</dbReference>
<sequence length="158" mass="17681">MSEKQFFLASEADLLAVAERLAQVVNNAKNTDDKPLTIHLLGELGAGKTTFSRGFIQALGHQGKVKSPTYTLVESYELPPWQIHHFDLYRLADPEELEFMGIRDYLDSNTIILAEWPQRGAGVLPEPDLKIVIAYADKARDMTVGALTTRGRELLEKL</sequence>
<dbReference type="EMBL" id="PIPX01000001">
    <property type="protein sequence ID" value="RUO56493.1"/>
    <property type="molecule type" value="Genomic_DNA"/>
</dbReference>
<evidence type="ECO:0000256" key="1">
    <source>
        <dbReference type="ARBA" id="ARBA00004496"/>
    </source>
</evidence>
<dbReference type="SUPFAM" id="SSF52540">
    <property type="entry name" value="P-loop containing nucleoside triphosphate hydrolases"/>
    <property type="match status" value="1"/>
</dbReference>
<evidence type="ECO:0000256" key="5">
    <source>
        <dbReference type="ARBA" id="ARBA00022694"/>
    </source>
</evidence>
<gene>
    <name evidence="11" type="ORF">CWI70_07070</name>
</gene>
<evidence type="ECO:0000256" key="10">
    <source>
        <dbReference type="ARBA" id="ARBA00032441"/>
    </source>
</evidence>
<keyword evidence="12" id="KW-1185">Reference proteome</keyword>
<accession>A0A432Y6D0</accession>
<evidence type="ECO:0000313" key="12">
    <source>
        <dbReference type="Proteomes" id="UP000287649"/>
    </source>
</evidence>
<organism evidence="11 12">
    <name type="scientific">Pseudidiomarina homiensis</name>
    <dbReference type="NCBI Taxonomy" id="364198"/>
    <lineage>
        <taxon>Bacteria</taxon>
        <taxon>Pseudomonadati</taxon>
        <taxon>Pseudomonadota</taxon>
        <taxon>Gammaproteobacteria</taxon>
        <taxon>Alteromonadales</taxon>
        <taxon>Idiomarinaceae</taxon>
        <taxon>Pseudidiomarina</taxon>
    </lineage>
</organism>
<dbReference type="GO" id="GO:0016740">
    <property type="term" value="F:transferase activity"/>
    <property type="evidence" value="ECO:0007669"/>
    <property type="project" value="UniProtKB-KW"/>
</dbReference>
<evidence type="ECO:0000256" key="8">
    <source>
        <dbReference type="ARBA" id="ARBA00022840"/>
    </source>
</evidence>
<keyword evidence="9" id="KW-0460">Magnesium</keyword>
<dbReference type="GO" id="GO:0005524">
    <property type="term" value="F:ATP binding"/>
    <property type="evidence" value="ECO:0007669"/>
    <property type="project" value="UniProtKB-KW"/>
</dbReference>
<comment type="subcellular location">
    <subcellularLocation>
        <location evidence="1">Cytoplasm</location>
    </subcellularLocation>
</comment>
<dbReference type="AlphaFoldDB" id="A0A432Y6D0"/>
<dbReference type="InterPro" id="IPR027417">
    <property type="entry name" value="P-loop_NTPase"/>
</dbReference>
<dbReference type="Pfam" id="PF02367">
    <property type="entry name" value="TsaE"/>
    <property type="match status" value="1"/>
</dbReference>
<dbReference type="OrthoDB" id="9800307at2"/>
<dbReference type="PANTHER" id="PTHR33540:SF2">
    <property type="entry name" value="TRNA THREONYLCARBAMOYLADENOSINE BIOSYNTHESIS PROTEIN TSAE"/>
    <property type="match status" value="1"/>
</dbReference>
<dbReference type="NCBIfam" id="TIGR00150">
    <property type="entry name" value="T6A_YjeE"/>
    <property type="match status" value="1"/>
</dbReference>
<protein>
    <recommendedName>
        <fullName evidence="3">tRNA threonylcarbamoyladenosine biosynthesis protein TsaE</fullName>
    </recommendedName>
    <alternativeName>
        <fullName evidence="10">t(6)A37 threonylcarbamoyladenosine biosynthesis protein TsaE</fullName>
    </alternativeName>
</protein>
<dbReference type="InterPro" id="IPR003442">
    <property type="entry name" value="T6A_TsaE"/>
</dbReference>
<name>A0A432Y6D0_9GAMM</name>
<evidence type="ECO:0000256" key="7">
    <source>
        <dbReference type="ARBA" id="ARBA00022741"/>
    </source>
</evidence>
<dbReference type="PANTHER" id="PTHR33540">
    <property type="entry name" value="TRNA THREONYLCARBAMOYLADENOSINE BIOSYNTHESIS PROTEIN TSAE"/>
    <property type="match status" value="1"/>
</dbReference>
<evidence type="ECO:0000256" key="3">
    <source>
        <dbReference type="ARBA" id="ARBA00019010"/>
    </source>
</evidence>
<keyword evidence="6" id="KW-0479">Metal-binding</keyword>
<evidence type="ECO:0000313" key="11">
    <source>
        <dbReference type="EMBL" id="RUO56493.1"/>
    </source>
</evidence>
<keyword evidence="11" id="KW-0808">Transferase</keyword>
<dbReference type="GO" id="GO:0005737">
    <property type="term" value="C:cytoplasm"/>
    <property type="evidence" value="ECO:0007669"/>
    <property type="project" value="UniProtKB-SubCell"/>
</dbReference>
<evidence type="ECO:0000256" key="9">
    <source>
        <dbReference type="ARBA" id="ARBA00022842"/>
    </source>
</evidence>
<dbReference type="Proteomes" id="UP000287649">
    <property type="component" value="Unassembled WGS sequence"/>
</dbReference>
<comment type="caution">
    <text evidence="11">The sequence shown here is derived from an EMBL/GenBank/DDBJ whole genome shotgun (WGS) entry which is preliminary data.</text>
</comment>
<dbReference type="Gene3D" id="3.40.50.300">
    <property type="entry name" value="P-loop containing nucleotide triphosphate hydrolases"/>
    <property type="match status" value="1"/>
</dbReference>
<keyword evidence="4" id="KW-0963">Cytoplasm</keyword>
<keyword evidence="5" id="KW-0819">tRNA processing</keyword>
<comment type="similarity">
    <text evidence="2">Belongs to the TsaE family.</text>
</comment>
<evidence type="ECO:0000256" key="6">
    <source>
        <dbReference type="ARBA" id="ARBA00022723"/>
    </source>
</evidence>
<evidence type="ECO:0000256" key="4">
    <source>
        <dbReference type="ARBA" id="ARBA00022490"/>
    </source>
</evidence>
<dbReference type="GO" id="GO:0002949">
    <property type="term" value="P:tRNA threonylcarbamoyladenosine modification"/>
    <property type="evidence" value="ECO:0007669"/>
    <property type="project" value="InterPro"/>
</dbReference>
<reference evidence="12" key="1">
    <citation type="journal article" date="2018" name="Front. Microbiol.">
        <title>Genome-Based Analysis Reveals the Taxonomy and Diversity of the Family Idiomarinaceae.</title>
        <authorList>
            <person name="Liu Y."/>
            <person name="Lai Q."/>
            <person name="Shao Z."/>
        </authorList>
    </citation>
    <scope>NUCLEOTIDE SEQUENCE [LARGE SCALE GENOMIC DNA]</scope>
    <source>
        <strain evidence="12">PO-M2</strain>
    </source>
</reference>
<keyword evidence="8" id="KW-0067">ATP-binding</keyword>